<evidence type="ECO:0000256" key="3">
    <source>
        <dbReference type="ARBA" id="ARBA00022737"/>
    </source>
</evidence>
<dbReference type="Ensembl" id="ENSECRT00000031482.1">
    <property type="protein sequence ID" value="ENSECRP00000030831.1"/>
    <property type="gene ID" value="ENSECRG00000020778.1"/>
</dbReference>
<dbReference type="InterPro" id="IPR033118">
    <property type="entry name" value="EXPERA"/>
</dbReference>
<evidence type="ECO:0000256" key="8">
    <source>
        <dbReference type="ARBA" id="ARBA00037773"/>
    </source>
</evidence>
<feature type="transmembrane region" description="Helical" evidence="11">
    <location>
        <begin position="327"/>
        <end position="347"/>
    </location>
</feature>
<gene>
    <name evidence="13" type="primary">TM6SF1</name>
</gene>
<feature type="domain" description="EXPERA" evidence="12">
    <location>
        <begin position="51"/>
        <end position="176"/>
    </location>
</feature>
<evidence type="ECO:0000256" key="2">
    <source>
        <dbReference type="ARBA" id="ARBA00022692"/>
    </source>
</evidence>
<feature type="transmembrane region" description="Helical" evidence="11">
    <location>
        <begin position="53"/>
        <end position="73"/>
    </location>
</feature>
<evidence type="ECO:0000256" key="5">
    <source>
        <dbReference type="ARBA" id="ARBA00023136"/>
    </source>
</evidence>
<feature type="transmembrane region" description="Helical" evidence="11">
    <location>
        <begin position="154"/>
        <end position="177"/>
    </location>
</feature>
<dbReference type="PROSITE" id="PS51751">
    <property type="entry name" value="EXPERA"/>
    <property type="match status" value="2"/>
</dbReference>
<keyword evidence="14" id="KW-1185">Reference proteome</keyword>
<feature type="domain" description="EXPERA" evidence="12">
    <location>
        <begin position="207"/>
        <end position="343"/>
    </location>
</feature>
<keyword evidence="6" id="KW-0458">Lysosome</keyword>
<evidence type="ECO:0000259" key="12">
    <source>
        <dbReference type="PROSITE" id="PS51751"/>
    </source>
</evidence>
<dbReference type="AlphaFoldDB" id="A0A8C4TD19"/>
<comment type="subcellular location">
    <subcellularLocation>
        <location evidence="1">Lysosome membrane</location>
        <topology evidence="1">Multi-pass membrane protein</topology>
    </subcellularLocation>
</comment>
<reference evidence="13" key="1">
    <citation type="submission" date="2021-06" db="EMBL/GenBank/DDBJ databases">
        <authorList>
            <consortium name="Wellcome Sanger Institute Data Sharing"/>
        </authorList>
    </citation>
    <scope>NUCLEOTIDE SEQUENCE [LARGE SCALE GENOMIC DNA]</scope>
</reference>
<evidence type="ECO:0000256" key="6">
    <source>
        <dbReference type="ARBA" id="ARBA00023228"/>
    </source>
</evidence>
<dbReference type="InterPro" id="IPR047195">
    <property type="entry name" value="TM6SF1-like"/>
</dbReference>
<feature type="transmembrane region" description="Helical" evidence="11">
    <location>
        <begin position="261"/>
        <end position="280"/>
    </location>
</feature>
<evidence type="ECO:0000256" key="10">
    <source>
        <dbReference type="PROSITE-ProRule" id="PRU01087"/>
    </source>
</evidence>
<reference evidence="13" key="2">
    <citation type="submission" date="2025-08" db="UniProtKB">
        <authorList>
            <consortium name="Ensembl"/>
        </authorList>
    </citation>
    <scope>IDENTIFICATION</scope>
</reference>
<evidence type="ECO:0000256" key="7">
    <source>
        <dbReference type="ARBA" id="ARBA00034760"/>
    </source>
</evidence>
<organism evidence="13 14">
    <name type="scientific">Erpetoichthys calabaricus</name>
    <name type="common">Rope fish</name>
    <name type="synonym">Calamoichthys calabaricus</name>
    <dbReference type="NCBI Taxonomy" id="27687"/>
    <lineage>
        <taxon>Eukaryota</taxon>
        <taxon>Metazoa</taxon>
        <taxon>Chordata</taxon>
        <taxon>Craniata</taxon>
        <taxon>Vertebrata</taxon>
        <taxon>Euteleostomi</taxon>
        <taxon>Actinopterygii</taxon>
        <taxon>Polypteriformes</taxon>
        <taxon>Polypteridae</taxon>
        <taxon>Erpetoichthys</taxon>
    </lineage>
</organism>
<dbReference type="CDD" id="cd21106">
    <property type="entry name" value="TM6SF1-like"/>
    <property type="match status" value="1"/>
</dbReference>
<keyword evidence="4 10" id="KW-1133">Transmembrane helix</keyword>
<evidence type="ECO:0000256" key="1">
    <source>
        <dbReference type="ARBA" id="ARBA00004155"/>
    </source>
</evidence>
<keyword evidence="2 10" id="KW-0812">Transmembrane</keyword>
<dbReference type="PANTHER" id="PTHR14568:SF10">
    <property type="entry name" value="TRANSMEMBRANE 6 SUPERFAMILY MEMBER 1"/>
    <property type="match status" value="1"/>
</dbReference>
<dbReference type="GeneTree" id="ENSGT00390000012913"/>
<evidence type="ECO:0000256" key="9">
    <source>
        <dbReference type="ARBA" id="ARBA00040707"/>
    </source>
</evidence>
<comment type="similarity">
    <text evidence="7">Belongs to the TM6SF family.</text>
</comment>
<dbReference type="PANTHER" id="PTHR14568">
    <property type="entry name" value="TRANSMEMBRANE SUPERFAMILY 6 MEMBER 1/2"/>
    <property type="match status" value="1"/>
</dbReference>
<dbReference type="InterPro" id="IPR059044">
    <property type="entry name" value="TM_Tm6sf1/2"/>
</dbReference>
<keyword evidence="5 10" id="KW-0472">Membrane</keyword>
<name>A0A8C4TD19_ERPCA</name>
<reference evidence="13" key="3">
    <citation type="submission" date="2025-09" db="UniProtKB">
        <authorList>
            <consortium name="Ensembl"/>
        </authorList>
    </citation>
    <scope>IDENTIFICATION</scope>
</reference>
<sequence length="363" mass="41549">SQVFPAAFHIYLFIYLFIYSYSGGAVFVAGALILLITAILARILLKQKPPKDPLFYVFAVFAFMSVVNLIIGLEQDSIIDGFVTFYLKEGEPHLNTAHGHMICYWDGSFHYLMYLLMITAITWGDEYRTIGLYWVGSVLMSLVVYLLGNAVGKYGANLCGGFVVNSLCVILPVWASFRIFSQPLTRDVPSKVKIKKIQKSCPKIFFYNREMLTYFKIKDVYTFFLVKFQVTLDCPAKLCQQYVQFQEPYLKDPTAYPKIQMLMYMLYCVPFYIVTIYALLVPGCSWTADLALLHAGALAQGQFSHIGASLHTRTPFSYRVPEEAKTMFLFINLVYGLLPQLFAYRCVTNPEFFLKNKENQKTE</sequence>
<evidence type="ECO:0000256" key="4">
    <source>
        <dbReference type="ARBA" id="ARBA00022989"/>
    </source>
</evidence>
<dbReference type="Pfam" id="PF26083">
    <property type="entry name" value="TM_Tm6sf2"/>
    <property type="match status" value="1"/>
</dbReference>
<evidence type="ECO:0000313" key="13">
    <source>
        <dbReference type="Ensembl" id="ENSECRP00000030831.1"/>
    </source>
</evidence>
<keyword evidence="3" id="KW-0677">Repeat</keyword>
<comment type="function">
    <text evidence="8">May function as sterol isomerase.</text>
</comment>
<accession>A0A8C4TD19</accession>
<dbReference type="Pfam" id="PF05241">
    <property type="entry name" value="EBP"/>
    <property type="match status" value="1"/>
</dbReference>
<feature type="transmembrane region" description="Helical" evidence="11">
    <location>
        <begin position="108"/>
        <end position="124"/>
    </location>
</feature>
<evidence type="ECO:0000313" key="14">
    <source>
        <dbReference type="Proteomes" id="UP000694620"/>
    </source>
</evidence>
<dbReference type="GO" id="GO:0005765">
    <property type="term" value="C:lysosomal membrane"/>
    <property type="evidence" value="ECO:0007669"/>
    <property type="project" value="UniProtKB-SubCell"/>
</dbReference>
<protein>
    <recommendedName>
        <fullName evidence="9">Transmembrane 6 superfamily member 1</fullName>
    </recommendedName>
</protein>
<feature type="transmembrane region" description="Helical" evidence="11">
    <location>
        <begin position="131"/>
        <end position="148"/>
    </location>
</feature>
<evidence type="ECO:0000256" key="11">
    <source>
        <dbReference type="SAM" id="Phobius"/>
    </source>
</evidence>
<feature type="transmembrane region" description="Helical" evidence="11">
    <location>
        <begin position="12"/>
        <end position="41"/>
    </location>
</feature>
<dbReference type="Proteomes" id="UP000694620">
    <property type="component" value="Chromosome 17"/>
</dbReference>
<proteinExistence type="inferred from homology"/>